<keyword evidence="5" id="KW-1185">Reference proteome</keyword>
<protein>
    <recommendedName>
        <fullName evidence="6">Secreted protein</fullName>
    </recommendedName>
</protein>
<dbReference type="EMBL" id="BMHI01000002">
    <property type="protein sequence ID" value="GGB23179.1"/>
    <property type="molecule type" value="Genomic_DNA"/>
</dbReference>
<organism evidence="4 5">
    <name type="scientific">Flexivirga endophytica</name>
    <dbReference type="NCBI Taxonomy" id="1849103"/>
    <lineage>
        <taxon>Bacteria</taxon>
        <taxon>Bacillati</taxon>
        <taxon>Actinomycetota</taxon>
        <taxon>Actinomycetes</taxon>
        <taxon>Micrococcales</taxon>
        <taxon>Dermacoccaceae</taxon>
        <taxon>Flexivirga</taxon>
    </lineage>
</organism>
<dbReference type="AlphaFoldDB" id="A0A916SYL8"/>
<evidence type="ECO:0000256" key="1">
    <source>
        <dbReference type="SAM" id="MobiDB-lite"/>
    </source>
</evidence>
<name>A0A916SYL8_9MICO</name>
<evidence type="ECO:0000313" key="4">
    <source>
        <dbReference type="EMBL" id="GGB23179.1"/>
    </source>
</evidence>
<dbReference type="RefSeq" id="WP_188836024.1">
    <property type="nucleotide sequence ID" value="NZ_BMHI01000002.1"/>
</dbReference>
<reference evidence="4" key="2">
    <citation type="submission" date="2020-09" db="EMBL/GenBank/DDBJ databases">
        <authorList>
            <person name="Sun Q."/>
            <person name="Zhou Y."/>
        </authorList>
    </citation>
    <scope>NUCLEOTIDE SEQUENCE</scope>
    <source>
        <strain evidence="4">CGMCC 1.15085</strain>
    </source>
</reference>
<proteinExistence type="predicted"/>
<sequence>MAPAFVCCLAGSGTPGAPAAVSLVVGFALVVGDVAALDVLVVFVVCGGAGSPEAMPGLECVEPDDDAPSLDPPPHPDAARTASSVAVAPTARELRIG</sequence>
<evidence type="ECO:0000256" key="3">
    <source>
        <dbReference type="SAM" id="SignalP"/>
    </source>
</evidence>
<feature type="signal peptide" evidence="3">
    <location>
        <begin position="1"/>
        <end position="19"/>
    </location>
</feature>
<keyword evidence="2" id="KW-1133">Transmembrane helix</keyword>
<reference evidence="4" key="1">
    <citation type="journal article" date="2014" name="Int. J. Syst. Evol. Microbiol.">
        <title>Complete genome sequence of Corynebacterium casei LMG S-19264T (=DSM 44701T), isolated from a smear-ripened cheese.</title>
        <authorList>
            <consortium name="US DOE Joint Genome Institute (JGI-PGF)"/>
            <person name="Walter F."/>
            <person name="Albersmeier A."/>
            <person name="Kalinowski J."/>
            <person name="Ruckert C."/>
        </authorList>
    </citation>
    <scope>NUCLEOTIDE SEQUENCE</scope>
    <source>
        <strain evidence="4">CGMCC 1.15085</strain>
    </source>
</reference>
<accession>A0A916SYL8</accession>
<keyword evidence="2" id="KW-0812">Transmembrane</keyword>
<feature type="transmembrane region" description="Helical" evidence="2">
    <location>
        <begin position="26"/>
        <end position="46"/>
    </location>
</feature>
<feature type="region of interest" description="Disordered" evidence="1">
    <location>
        <begin position="61"/>
        <end position="97"/>
    </location>
</feature>
<keyword evidence="3" id="KW-0732">Signal</keyword>
<feature type="chain" id="PRO_5036802494" description="Secreted protein" evidence="3">
    <location>
        <begin position="20"/>
        <end position="97"/>
    </location>
</feature>
<evidence type="ECO:0008006" key="6">
    <source>
        <dbReference type="Google" id="ProtNLM"/>
    </source>
</evidence>
<keyword evidence="2" id="KW-0472">Membrane</keyword>
<comment type="caution">
    <text evidence="4">The sequence shown here is derived from an EMBL/GenBank/DDBJ whole genome shotgun (WGS) entry which is preliminary data.</text>
</comment>
<evidence type="ECO:0000313" key="5">
    <source>
        <dbReference type="Proteomes" id="UP000636793"/>
    </source>
</evidence>
<evidence type="ECO:0000256" key="2">
    <source>
        <dbReference type="SAM" id="Phobius"/>
    </source>
</evidence>
<dbReference type="Proteomes" id="UP000636793">
    <property type="component" value="Unassembled WGS sequence"/>
</dbReference>
<gene>
    <name evidence="4" type="ORF">GCM10011492_11300</name>
</gene>